<keyword evidence="7" id="KW-0472">Membrane</keyword>
<comment type="caution">
    <text evidence="9">The sequence shown here is derived from an EMBL/GenBank/DDBJ whole genome shotgun (WGS) entry which is preliminary data.</text>
</comment>
<dbReference type="Proteomes" id="UP000310506">
    <property type="component" value="Unassembled WGS sequence"/>
</dbReference>
<gene>
    <name evidence="9" type="ORF">ESZ54_10515</name>
</gene>
<organism evidence="9 10">
    <name type="scientific">Vagococcus silagei</name>
    <dbReference type="NCBI Taxonomy" id="2508885"/>
    <lineage>
        <taxon>Bacteria</taxon>
        <taxon>Bacillati</taxon>
        <taxon>Bacillota</taxon>
        <taxon>Bacilli</taxon>
        <taxon>Lactobacillales</taxon>
        <taxon>Enterococcaceae</taxon>
        <taxon>Vagococcus</taxon>
    </lineage>
</organism>
<dbReference type="PANTHER" id="PTHR36108:SF13">
    <property type="entry name" value="COLOSSIN-B-RELATED"/>
    <property type="match status" value="1"/>
</dbReference>
<name>A0A4S3B003_9ENTE</name>
<dbReference type="InterPro" id="IPR041033">
    <property type="entry name" value="SpaA_PFL_dom_1"/>
</dbReference>
<dbReference type="OrthoDB" id="1744455at2"/>
<keyword evidence="10" id="KW-1185">Reference proteome</keyword>
<comment type="similarity">
    <text evidence="1">Belongs to the serine-aspartate repeat-containing protein (SDr) family.</text>
</comment>
<dbReference type="Pfam" id="PF00746">
    <property type="entry name" value="Gram_pos_anchor"/>
    <property type="match status" value="1"/>
</dbReference>
<evidence type="ECO:0000313" key="10">
    <source>
        <dbReference type="Proteomes" id="UP000310506"/>
    </source>
</evidence>
<keyword evidence="4" id="KW-0732">Signal</keyword>
<feature type="compositionally biased region" description="Basic and acidic residues" evidence="6">
    <location>
        <begin position="1107"/>
        <end position="1117"/>
    </location>
</feature>
<dbReference type="InterPro" id="IPR026588">
    <property type="entry name" value="Choice_anch_A"/>
</dbReference>
<reference evidence="9 10" key="1">
    <citation type="submission" date="2019-01" db="EMBL/GenBank/DDBJ databases">
        <title>Vagococcus silagei sp. nov. isolated from brewer's grain.</title>
        <authorList>
            <person name="Guu J.-R."/>
        </authorList>
    </citation>
    <scope>NUCLEOTIDE SEQUENCE [LARGE SCALE GENOMIC DNA]</scope>
    <source>
        <strain evidence="9 10">2B-2</strain>
    </source>
</reference>
<keyword evidence="2" id="KW-0134">Cell wall</keyword>
<evidence type="ECO:0000256" key="1">
    <source>
        <dbReference type="ARBA" id="ARBA00007257"/>
    </source>
</evidence>
<keyword evidence="7" id="KW-1133">Transmembrane helix</keyword>
<feature type="compositionally biased region" description="Basic residues" evidence="6">
    <location>
        <begin position="1118"/>
        <end position="1130"/>
    </location>
</feature>
<evidence type="ECO:0000256" key="5">
    <source>
        <dbReference type="ARBA" id="ARBA00023088"/>
    </source>
</evidence>
<accession>A0A4S3B003</accession>
<evidence type="ECO:0000256" key="4">
    <source>
        <dbReference type="ARBA" id="ARBA00022729"/>
    </source>
</evidence>
<dbReference type="EMBL" id="SDGV01000024">
    <property type="protein sequence ID" value="THB60394.1"/>
    <property type="molecule type" value="Genomic_DNA"/>
</dbReference>
<dbReference type="RefSeq" id="WP_136137615.1">
    <property type="nucleotide sequence ID" value="NZ_SDGV01000024.1"/>
</dbReference>
<feature type="transmembrane region" description="Helical" evidence="7">
    <location>
        <begin position="1144"/>
        <end position="1162"/>
    </location>
</feature>
<dbReference type="Pfam" id="PF17802">
    <property type="entry name" value="SpaA"/>
    <property type="match status" value="8"/>
</dbReference>
<evidence type="ECO:0000256" key="2">
    <source>
        <dbReference type="ARBA" id="ARBA00022512"/>
    </source>
</evidence>
<protein>
    <submittedName>
        <fullName evidence="9">Choice-of-anchor A family protein</fullName>
    </submittedName>
</protein>
<dbReference type="PROSITE" id="PS50847">
    <property type="entry name" value="GRAM_POS_ANCHORING"/>
    <property type="match status" value="1"/>
</dbReference>
<evidence type="ECO:0000259" key="8">
    <source>
        <dbReference type="PROSITE" id="PS50847"/>
    </source>
</evidence>
<dbReference type="NCBIfam" id="TIGR04215">
    <property type="entry name" value="choice_anch_A"/>
    <property type="match status" value="1"/>
</dbReference>
<evidence type="ECO:0000256" key="3">
    <source>
        <dbReference type="ARBA" id="ARBA00022525"/>
    </source>
</evidence>
<keyword evidence="7" id="KW-0812">Transmembrane</keyword>
<dbReference type="AlphaFoldDB" id="A0A4S3B003"/>
<evidence type="ECO:0000256" key="6">
    <source>
        <dbReference type="SAM" id="MobiDB-lite"/>
    </source>
</evidence>
<dbReference type="NCBIfam" id="TIGR01167">
    <property type="entry name" value="LPXTG_anchor"/>
    <property type="match status" value="1"/>
</dbReference>
<dbReference type="InterPro" id="IPR019931">
    <property type="entry name" value="LPXTG_anchor"/>
</dbReference>
<feature type="domain" description="Gram-positive cocci surface proteins LPxTG" evidence="8">
    <location>
        <begin position="1135"/>
        <end position="1165"/>
    </location>
</feature>
<dbReference type="InterPro" id="IPR013783">
    <property type="entry name" value="Ig-like_fold"/>
</dbReference>
<dbReference type="Gene3D" id="2.60.40.10">
    <property type="entry name" value="Immunoglobulins"/>
    <property type="match status" value="8"/>
</dbReference>
<sequence length="1165" mass="130717">MKRKNVLYLLVLGLVFMFLPMPVVEASSPNVQDGGNFYQDVPEAQDSYLGAAQYFHIFANRVYPGSHTNGNIATKYLDGNADLGTKNFTEKEYHYIQDFKTIVSGSFPTGPQTKVVFGKNVDVDVSNPNRVFVKNTPLDRLTKNEVFQDNDDEYINFEQEFVKLNQRSQELAAITPDKSYSESDFPDRNNRNIDVSQIDKKDVFIRIDAEILTLETPLYISGLESGYGSNVKNVYLIVDFKHYTAFTAKSQIKLRYVDGSERDNHEATDFSDGTLLWTFINGVNPFEGDIYLDSTWQGTILAPKVNLTGSKNIDGSIIVNTYEGQGETHRWDWHKNKGGVRLIKYGDQDKKTFLEGAVFSLYTTADVLVASNLISDENGVIEVSDLKPGSYYFKEDKAPDGYKISPEKISFTISEHSKQTLEVEAINEKLPENVGRVKLKKVDSSDATKVLPGTEFGLYKKDGTKIDTYTTNSDGVIEVTDLAVGDYYFKELTAPDGYQLSSEKILFTIKANDTQLIELTAKNTKTPVEKGKVQLKKVDSTDATKVLSGAKFELYTESGTKVGTYTTDRDGLIKLSDLEVGKYYFKELTAPNGYQLSSEKIPFTIKENDTQLIELTAKNTITPVEKGKVQLKKVDSTDVTKVLSGAKFELYTESGIKVGTYSTNSEGLIKVSDLEVGKYYFKELTAPDGYQLSSEKLPFTIKENDTQLIELTAKNTKTPVEKGKVQLKKVDSTDSTKVLSGAKFELYTESGTKVGTYTTDRDGLIKVTDLTAGNYYFKEISAPTGYELSVQELKFTITSDSNENISLLAKNTKTPETLGSVELRKIDSIEKSKGLAGAKFDLYHEGQLIKENLETDKDGYLKVVDLKLGNYSFKEVEAPNGYQLSNKELKFTIGINTHQILKLTFENEKKTKQLKSVQLKKVGSDNKNMGLAGAEFSLYLNNQLIKTGLTTNAQGYLKVSDLVPGDYYFIETKAPTGYQLDEKPLHFTISNDENTEITKELVFVNQKTPEFLASVRLKKVDSQDSKKRLSGAVFDLYYQGKIFREGLTTNSEGYLSVDHLEPGDYYFKEIKAPIGYQIDHKLLKFSIFKNQNTLVPLTLTFENTPNKPEEPKEPKEPKKPKKPKKPTYPKKTKELPKTNEKKQIISTLLGLSLITIGYGILLRRK</sequence>
<dbReference type="SUPFAM" id="SSF49478">
    <property type="entry name" value="Cna protein B-type domain"/>
    <property type="match status" value="8"/>
</dbReference>
<dbReference type="PANTHER" id="PTHR36108">
    <property type="entry name" value="COLOSSIN-B-RELATED"/>
    <property type="match status" value="1"/>
</dbReference>
<evidence type="ECO:0000256" key="7">
    <source>
        <dbReference type="SAM" id="Phobius"/>
    </source>
</evidence>
<feature type="region of interest" description="Disordered" evidence="6">
    <location>
        <begin position="1100"/>
        <end position="1139"/>
    </location>
</feature>
<keyword evidence="3" id="KW-0964">Secreted</keyword>
<dbReference type="Pfam" id="PF20597">
    <property type="entry name" value="pAdhesive_15"/>
    <property type="match status" value="1"/>
</dbReference>
<evidence type="ECO:0000313" key="9">
    <source>
        <dbReference type="EMBL" id="THB60394.1"/>
    </source>
</evidence>
<proteinExistence type="inferred from homology"/>
<keyword evidence="5" id="KW-0572">Peptidoglycan-anchor</keyword>